<feature type="compositionally biased region" description="Low complexity" evidence="1">
    <location>
        <begin position="1"/>
        <end position="28"/>
    </location>
</feature>
<dbReference type="EMBL" id="KK115740">
    <property type="protein sequence ID" value="KFM65896.1"/>
    <property type="molecule type" value="Genomic_DNA"/>
</dbReference>
<feature type="domain" description="Chitin-binding type-2" evidence="2">
    <location>
        <begin position="176"/>
        <end position="224"/>
    </location>
</feature>
<dbReference type="OrthoDB" id="6436912at2759"/>
<evidence type="ECO:0000313" key="4">
    <source>
        <dbReference type="Proteomes" id="UP000054359"/>
    </source>
</evidence>
<dbReference type="SMART" id="SM00494">
    <property type="entry name" value="ChtBD2"/>
    <property type="match status" value="1"/>
</dbReference>
<evidence type="ECO:0000256" key="1">
    <source>
        <dbReference type="SAM" id="MobiDB-lite"/>
    </source>
</evidence>
<reference evidence="3 4" key="1">
    <citation type="submission" date="2013-11" db="EMBL/GenBank/DDBJ databases">
        <title>Genome sequencing of Stegodyphus mimosarum.</title>
        <authorList>
            <person name="Bechsgaard J."/>
        </authorList>
    </citation>
    <scope>NUCLEOTIDE SEQUENCE [LARGE SCALE GENOMIC DNA]</scope>
</reference>
<dbReference type="PROSITE" id="PS50940">
    <property type="entry name" value="CHIT_BIND_II"/>
    <property type="match status" value="1"/>
</dbReference>
<accession>A0A087TLA7</accession>
<gene>
    <name evidence="3" type="ORF">X975_18869</name>
</gene>
<dbReference type="GO" id="GO:0008061">
    <property type="term" value="F:chitin binding"/>
    <property type="evidence" value="ECO:0007669"/>
    <property type="project" value="InterPro"/>
</dbReference>
<feature type="compositionally biased region" description="Basic and acidic residues" evidence="1">
    <location>
        <begin position="29"/>
        <end position="44"/>
    </location>
</feature>
<dbReference type="InterPro" id="IPR036508">
    <property type="entry name" value="Chitin-bd_dom_sf"/>
</dbReference>
<keyword evidence="4" id="KW-1185">Reference proteome</keyword>
<dbReference type="GO" id="GO:0005576">
    <property type="term" value="C:extracellular region"/>
    <property type="evidence" value="ECO:0007669"/>
    <property type="project" value="InterPro"/>
</dbReference>
<name>A0A087TLA7_STEMI</name>
<dbReference type="Proteomes" id="UP000054359">
    <property type="component" value="Unassembled WGS sequence"/>
</dbReference>
<dbReference type="AlphaFoldDB" id="A0A087TLA7"/>
<evidence type="ECO:0000259" key="2">
    <source>
        <dbReference type="PROSITE" id="PS50940"/>
    </source>
</evidence>
<dbReference type="Pfam" id="PF01607">
    <property type="entry name" value="CBM_14"/>
    <property type="match status" value="1"/>
</dbReference>
<dbReference type="SUPFAM" id="SSF57625">
    <property type="entry name" value="Invertebrate chitin-binding proteins"/>
    <property type="match status" value="1"/>
</dbReference>
<protein>
    <submittedName>
        <fullName evidence="3">Endochitinase</fullName>
    </submittedName>
</protein>
<organism evidence="3 4">
    <name type="scientific">Stegodyphus mimosarum</name>
    <name type="common">African social velvet spider</name>
    <dbReference type="NCBI Taxonomy" id="407821"/>
    <lineage>
        <taxon>Eukaryota</taxon>
        <taxon>Metazoa</taxon>
        <taxon>Ecdysozoa</taxon>
        <taxon>Arthropoda</taxon>
        <taxon>Chelicerata</taxon>
        <taxon>Arachnida</taxon>
        <taxon>Araneae</taxon>
        <taxon>Araneomorphae</taxon>
        <taxon>Entelegynae</taxon>
        <taxon>Eresoidea</taxon>
        <taxon>Eresidae</taxon>
        <taxon>Stegodyphus</taxon>
    </lineage>
</organism>
<feature type="region of interest" description="Disordered" evidence="1">
    <location>
        <begin position="1"/>
        <end position="44"/>
    </location>
</feature>
<dbReference type="InterPro" id="IPR002557">
    <property type="entry name" value="Chitin-bd_dom"/>
</dbReference>
<sequence length="224" mass="24915">MASSTKSSTSTVKDYETSTTTPATATDTTTEHDSFSTTSDDDHIEKDTKTSTRFVYIYSSTDYTQTDFTTEMVTSSSTDAISTTQTKEYTDPNNQFSSTYDDFTAFSTTDDKIINTVKHTTEETSSPFVEPSSTIIKTEHTPSQTVTNIPSTTEGLDEIKMSTSRIWDIISSTVVNILCPEPNGYFPHPTDKHKFVGCVDGNPSVLECPEDLIYKHRIRACDYE</sequence>
<dbReference type="Gene3D" id="2.170.140.10">
    <property type="entry name" value="Chitin binding domain"/>
    <property type="match status" value="1"/>
</dbReference>
<proteinExistence type="predicted"/>
<evidence type="ECO:0000313" key="3">
    <source>
        <dbReference type="EMBL" id="KFM65896.1"/>
    </source>
</evidence>
<dbReference type="OMA" id="SCNDINT"/>
<feature type="non-terminal residue" evidence="3">
    <location>
        <position position="224"/>
    </location>
</feature>